<evidence type="ECO:0000256" key="1">
    <source>
        <dbReference type="ARBA" id="ARBA00004479"/>
    </source>
</evidence>
<keyword evidence="12" id="KW-1185">Reference proteome</keyword>
<sequence length="121" mass="13842">PRAAATHKGPRGLRAAFIFIPAPSPAGRFVIQAKSECLFTNGTERVRFLDRYIYNRQQYAHFDSDLGVWVADTELGRPDAEYWNKDPAILADARAAADTFCRYNYEVREGTGVWDKRSRVW</sequence>
<keyword evidence="2" id="KW-0812">Transmembrane</keyword>
<evidence type="ECO:0000256" key="2">
    <source>
        <dbReference type="ARBA" id="ARBA00022692"/>
    </source>
</evidence>
<dbReference type="Pfam" id="PF00969">
    <property type="entry name" value="MHC_II_beta"/>
    <property type="match status" value="1"/>
</dbReference>
<organism evidence="11 12">
    <name type="scientific">Chelonoidis abingdonii</name>
    <name type="common">Abingdon island giant tortoise</name>
    <name type="synonym">Testudo abingdonii</name>
    <dbReference type="NCBI Taxonomy" id="106734"/>
    <lineage>
        <taxon>Eukaryota</taxon>
        <taxon>Metazoa</taxon>
        <taxon>Chordata</taxon>
        <taxon>Craniata</taxon>
        <taxon>Vertebrata</taxon>
        <taxon>Euteleostomi</taxon>
        <taxon>Archelosauria</taxon>
        <taxon>Testudinata</taxon>
        <taxon>Testudines</taxon>
        <taxon>Cryptodira</taxon>
        <taxon>Durocryptodira</taxon>
        <taxon>Testudinoidea</taxon>
        <taxon>Testudinidae</taxon>
        <taxon>Chelonoidis</taxon>
    </lineage>
</organism>
<evidence type="ECO:0000256" key="3">
    <source>
        <dbReference type="ARBA" id="ARBA00022859"/>
    </source>
</evidence>
<dbReference type="GO" id="GO:0042613">
    <property type="term" value="C:MHC class II protein complex"/>
    <property type="evidence" value="ECO:0007669"/>
    <property type="project" value="UniProtKB-KW"/>
</dbReference>
<keyword evidence="9" id="KW-0491">MHC II</keyword>
<keyword evidence="8" id="KW-0325">Glycoprotein</keyword>
<evidence type="ECO:0000256" key="6">
    <source>
        <dbReference type="ARBA" id="ARBA00023136"/>
    </source>
</evidence>
<dbReference type="AlphaFoldDB" id="A0A8C0H593"/>
<dbReference type="PANTHER" id="PTHR19944:SF99">
    <property type="entry name" value="HLA CLASS II HISTOCOMPATIBILITY ANTIGEN, DRB1 BETA CHAIN"/>
    <property type="match status" value="1"/>
</dbReference>
<dbReference type="FunFam" id="3.10.320.10:FF:000001">
    <property type="entry name" value="HLA class II histocompatibility antigen, DRB1-1 beta chain"/>
    <property type="match status" value="1"/>
</dbReference>
<evidence type="ECO:0000313" key="12">
    <source>
        <dbReference type="Proteomes" id="UP000694404"/>
    </source>
</evidence>
<name>A0A8C0H593_CHEAB</name>
<protein>
    <recommendedName>
        <fullName evidence="10">MHC class II beta chain N-terminal domain-containing protein</fullName>
    </recommendedName>
</protein>
<dbReference type="InterPro" id="IPR050160">
    <property type="entry name" value="MHC/Immunoglobulin"/>
</dbReference>
<dbReference type="InterPro" id="IPR014745">
    <property type="entry name" value="MHC_II_a/b_N"/>
</dbReference>
<dbReference type="PANTHER" id="PTHR19944">
    <property type="entry name" value="MHC CLASS II-RELATED"/>
    <property type="match status" value="1"/>
</dbReference>
<accession>A0A8C0H593</accession>
<evidence type="ECO:0000256" key="4">
    <source>
        <dbReference type="ARBA" id="ARBA00022989"/>
    </source>
</evidence>
<dbReference type="Gene3D" id="3.10.320.10">
    <property type="entry name" value="Class II Histocompatibility Antigen, M Beta Chain, Chain B, domain 1"/>
    <property type="match status" value="1"/>
</dbReference>
<keyword evidence="3" id="KW-0391">Immunity</keyword>
<dbReference type="InterPro" id="IPR000353">
    <property type="entry name" value="MHC_II_b_N"/>
</dbReference>
<dbReference type="GeneTree" id="ENSGT00940000162353"/>
<dbReference type="InterPro" id="IPR011162">
    <property type="entry name" value="MHC_I/II-like_Ag-recog"/>
</dbReference>
<reference evidence="11" key="1">
    <citation type="submission" date="2025-08" db="UniProtKB">
        <authorList>
            <consortium name="Ensembl"/>
        </authorList>
    </citation>
    <scope>IDENTIFICATION</scope>
</reference>
<dbReference type="SUPFAM" id="SSF54452">
    <property type="entry name" value="MHC antigen-recognition domain"/>
    <property type="match status" value="1"/>
</dbReference>
<dbReference type="OMA" id="FECHYAN"/>
<keyword evidence="7" id="KW-1015">Disulfide bond</keyword>
<dbReference type="GO" id="GO:0002250">
    <property type="term" value="P:adaptive immune response"/>
    <property type="evidence" value="ECO:0007669"/>
    <property type="project" value="UniProtKB-KW"/>
</dbReference>
<dbReference type="Proteomes" id="UP000694404">
    <property type="component" value="Unplaced"/>
</dbReference>
<evidence type="ECO:0000259" key="10">
    <source>
        <dbReference type="SMART" id="SM00921"/>
    </source>
</evidence>
<comment type="subcellular location">
    <subcellularLocation>
        <location evidence="1">Membrane</location>
        <topology evidence="1">Single-pass type I membrane protein</topology>
    </subcellularLocation>
</comment>
<reference evidence="11" key="2">
    <citation type="submission" date="2025-09" db="UniProtKB">
        <authorList>
            <consortium name="Ensembl"/>
        </authorList>
    </citation>
    <scope>IDENTIFICATION</scope>
</reference>
<evidence type="ECO:0000256" key="8">
    <source>
        <dbReference type="ARBA" id="ARBA00023180"/>
    </source>
</evidence>
<evidence type="ECO:0000313" key="11">
    <source>
        <dbReference type="Ensembl" id="ENSCABP00000018551.1"/>
    </source>
</evidence>
<keyword evidence="6" id="KW-0472">Membrane</keyword>
<dbReference type="SMART" id="SM00921">
    <property type="entry name" value="MHC_II_beta"/>
    <property type="match status" value="1"/>
</dbReference>
<dbReference type="GO" id="GO:0002504">
    <property type="term" value="P:antigen processing and presentation of peptide or polysaccharide antigen via MHC class II"/>
    <property type="evidence" value="ECO:0007669"/>
    <property type="project" value="UniProtKB-KW"/>
</dbReference>
<evidence type="ECO:0000256" key="7">
    <source>
        <dbReference type="ARBA" id="ARBA00023157"/>
    </source>
</evidence>
<keyword evidence="4" id="KW-1133">Transmembrane helix</keyword>
<evidence type="ECO:0000256" key="5">
    <source>
        <dbReference type="ARBA" id="ARBA00023130"/>
    </source>
</evidence>
<feature type="domain" description="MHC class II beta chain N-terminal" evidence="10">
    <location>
        <begin position="35"/>
        <end position="109"/>
    </location>
</feature>
<proteinExistence type="predicted"/>
<keyword evidence="5" id="KW-1064">Adaptive immunity</keyword>
<dbReference type="Ensembl" id="ENSCABT00000020323.1">
    <property type="protein sequence ID" value="ENSCABP00000018551.1"/>
    <property type="gene ID" value="ENSCABG00000013717.1"/>
</dbReference>
<evidence type="ECO:0000256" key="9">
    <source>
        <dbReference type="ARBA" id="ARBA00023182"/>
    </source>
</evidence>